<keyword evidence="3" id="KW-1185">Reference proteome</keyword>
<protein>
    <recommendedName>
        <fullName evidence="4">Flippase-like domain-containing protein</fullName>
    </recommendedName>
</protein>
<evidence type="ECO:0000256" key="1">
    <source>
        <dbReference type="SAM" id="Phobius"/>
    </source>
</evidence>
<accession>A0ABV7USN0</accession>
<dbReference type="EMBL" id="JBHRYF010000002">
    <property type="protein sequence ID" value="MFC3659650.1"/>
    <property type="molecule type" value="Genomic_DNA"/>
</dbReference>
<feature type="transmembrane region" description="Helical" evidence="1">
    <location>
        <begin position="246"/>
        <end position="267"/>
    </location>
</feature>
<reference evidence="3" key="1">
    <citation type="journal article" date="2019" name="Int. J. Syst. Evol. Microbiol.">
        <title>The Global Catalogue of Microorganisms (GCM) 10K type strain sequencing project: providing services to taxonomists for standard genome sequencing and annotation.</title>
        <authorList>
            <consortium name="The Broad Institute Genomics Platform"/>
            <consortium name="The Broad Institute Genome Sequencing Center for Infectious Disease"/>
            <person name="Wu L."/>
            <person name="Ma J."/>
        </authorList>
    </citation>
    <scope>NUCLEOTIDE SEQUENCE [LARGE SCALE GENOMIC DNA]</scope>
    <source>
        <strain evidence="3">KCTC 42211</strain>
    </source>
</reference>
<evidence type="ECO:0000313" key="3">
    <source>
        <dbReference type="Proteomes" id="UP001595724"/>
    </source>
</evidence>
<keyword evidence="1" id="KW-1133">Transmembrane helix</keyword>
<keyword evidence="1" id="KW-0812">Transmembrane</keyword>
<name>A0ABV7USN0_9GAMM</name>
<feature type="transmembrane region" description="Helical" evidence="1">
    <location>
        <begin position="288"/>
        <end position="313"/>
    </location>
</feature>
<gene>
    <name evidence="2" type="ORF">ACFOM9_06090</name>
</gene>
<dbReference type="Proteomes" id="UP001595724">
    <property type="component" value="Unassembled WGS sequence"/>
</dbReference>
<sequence>MDGPVVVTTAMISVPERARSLFKKAYIVAVIIAIAWALSGSGMDLAKAMDSLLVPQSAVYFLAWILMVALLGLLWKAWLSHAEGVSLQAAEWIPVQAMAWAGRYLPGKIGLLMGKLALVQRHRIDMRALVLSVFVEQAGFVLAGACVALLLFSPEELGAWQWLPPEFAKAWYWWMPVAVLVVVAAMPVMAAITARTLRCSRVASKSMQAAIFLVLHAIPHLAIGVAFYVLVIGLFPQAASFPATHFVAVLALAHIAGVLAVFAPAGFGVREVVLAQGLRGVLSFEEALLLAAVLRVLTLLADGTILLAVAVAWRKWRRGAT</sequence>
<comment type="caution">
    <text evidence="2">The sequence shown here is derived from an EMBL/GenBank/DDBJ whole genome shotgun (WGS) entry which is preliminary data.</text>
</comment>
<proteinExistence type="predicted"/>
<organism evidence="2 3">
    <name type="scientific">Luteimonas notoginsengisoli</name>
    <dbReference type="NCBI Taxonomy" id="1578200"/>
    <lineage>
        <taxon>Bacteria</taxon>
        <taxon>Pseudomonadati</taxon>
        <taxon>Pseudomonadota</taxon>
        <taxon>Gammaproteobacteria</taxon>
        <taxon>Lysobacterales</taxon>
        <taxon>Lysobacteraceae</taxon>
        <taxon>Luteimonas</taxon>
    </lineage>
</organism>
<evidence type="ECO:0008006" key="4">
    <source>
        <dbReference type="Google" id="ProtNLM"/>
    </source>
</evidence>
<feature type="transmembrane region" description="Helical" evidence="1">
    <location>
        <begin position="128"/>
        <end position="152"/>
    </location>
</feature>
<evidence type="ECO:0000313" key="2">
    <source>
        <dbReference type="EMBL" id="MFC3659650.1"/>
    </source>
</evidence>
<dbReference type="RefSeq" id="WP_386707639.1">
    <property type="nucleotide sequence ID" value="NZ_JBHRYF010000002.1"/>
</dbReference>
<keyword evidence="1" id="KW-0472">Membrane</keyword>
<feature type="transmembrane region" description="Helical" evidence="1">
    <location>
        <begin position="21"/>
        <end position="38"/>
    </location>
</feature>
<feature type="transmembrane region" description="Helical" evidence="1">
    <location>
        <begin position="58"/>
        <end position="78"/>
    </location>
</feature>
<feature type="transmembrane region" description="Helical" evidence="1">
    <location>
        <begin position="172"/>
        <end position="197"/>
    </location>
</feature>
<feature type="transmembrane region" description="Helical" evidence="1">
    <location>
        <begin position="209"/>
        <end position="234"/>
    </location>
</feature>